<protein>
    <submittedName>
        <fullName evidence="2">Uncharacterized protein</fullName>
    </submittedName>
</protein>
<feature type="region of interest" description="Disordered" evidence="1">
    <location>
        <begin position="43"/>
        <end position="72"/>
    </location>
</feature>
<reference evidence="2 3" key="1">
    <citation type="submission" date="2023-04" db="EMBL/GenBank/DDBJ databases">
        <title>Genome of Basidiobolus ranarum AG-B5.</title>
        <authorList>
            <person name="Stajich J.E."/>
            <person name="Carter-House D."/>
            <person name="Gryganskyi A."/>
        </authorList>
    </citation>
    <scope>NUCLEOTIDE SEQUENCE [LARGE SCALE GENOMIC DNA]</scope>
    <source>
        <strain evidence="2 3">AG-B5</strain>
    </source>
</reference>
<sequence length="304" mass="34716">MMQTQHVHRPSLSDIKETVVKDLPADQEAVHLPSVFETPIAASEGKERDAAHHENEDTSDGKLPSKEEFENTLSDNERSMALYEAILNTHKKIANAVEISGGGNQAQAVPEHWSVQVDPRSGELGKKLLEYFYAPESNFFLSEDDAKLVEVVRQWNVLPDMVFSSEESTRKLVAWMRTTFTVERAAIRKKVLGLFMSMRKHRNYDIVALTREIVPGDMPVKLHMVRKTLLLRTAAKDNGTWDNKDEENKFWEHFLSEYHDISKLNPSQVTAYWDKLLQIDIAEHGKPALDEIDVYQADGSKWTV</sequence>
<evidence type="ECO:0000313" key="2">
    <source>
        <dbReference type="EMBL" id="KAK9728074.1"/>
    </source>
</evidence>
<accession>A0ABR2W9T3</accession>
<feature type="compositionally biased region" description="Basic and acidic residues" evidence="1">
    <location>
        <begin position="44"/>
        <end position="69"/>
    </location>
</feature>
<proteinExistence type="predicted"/>
<evidence type="ECO:0000313" key="3">
    <source>
        <dbReference type="Proteomes" id="UP001479436"/>
    </source>
</evidence>
<evidence type="ECO:0000256" key="1">
    <source>
        <dbReference type="SAM" id="MobiDB-lite"/>
    </source>
</evidence>
<dbReference type="EMBL" id="JASJQH010006904">
    <property type="protein sequence ID" value="KAK9728074.1"/>
    <property type="molecule type" value="Genomic_DNA"/>
</dbReference>
<keyword evidence="3" id="KW-1185">Reference proteome</keyword>
<comment type="caution">
    <text evidence="2">The sequence shown here is derived from an EMBL/GenBank/DDBJ whole genome shotgun (WGS) entry which is preliminary data.</text>
</comment>
<dbReference type="Proteomes" id="UP001479436">
    <property type="component" value="Unassembled WGS sequence"/>
</dbReference>
<gene>
    <name evidence="2" type="ORF">K7432_001326</name>
</gene>
<name>A0ABR2W9T3_9FUNG</name>
<organism evidence="2 3">
    <name type="scientific">Basidiobolus ranarum</name>
    <dbReference type="NCBI Taxonomy" id="34480"/>
    <lineage>
        <taxon>Eukaryota</taxon>
        <taxon>Fungi</taxon>
        <taxon>Fungi incertae sedis</taxon>
        <taxon>Zoopagomycota</taxon>
        <taxon>Entomophthoromycotina</taxon>
        <taxon>Basidiobolomycetes</taxon>
        <taxon>Basidiobolales</taxon>
        <taxon>Basidiobolaceae</taxon>
        <taxon>Basidiobolus</taxon>
    </lineage>
</organism>